<dbReference type="AlphaFoldDB" id="A0A975I7L8"/>
<feature type="transmembrane region" description="Helical" evidence="1">
    <location>
        <begin position="21"/>
        <end position="40"/>
    </location>
</feature>
<keyword evidence="1" id="KW-0472">Membrane</keyword>
<evidence type="ECO:0000256" key="1">
    <source>
        <dbReference type="SAM" id="Phobius"/>
    </source>
</evidence>
<dbReference type="EMBL" id="CP060010">
    <property type="protein sequence ID" value="QTN36040.1"/>
    <property type="molecule type" value="Genomic_DNA"/>
</dbReference>
<evidence type="ECO:0000313" key="3">
    <source>
        <dbReference type="Proteomes" id="UP000665026"/>
    </source>
</evidence>
<dbReference type="KEGG" id="cact:HZ995_00475"/>
<gene>
    <name evidence="2" type="ORF">HZ995_00475</name>
</gene>
<keyword evidence="1" id="KW-0812">Transmembrane</keyword>
<organism evidence="2 3">
    <name type="scientific">Cognatishimia activa</name>
    <dbReference type="NCBI Taxonomy" id="1715691"/>
    <lineage>
        <taxon>Bacteria</taxon>
        <taxon>Pseudomonadati</taxon>
        <taxon>Pseudomonadota</taxon>
        <taxon>Alphaproteobacteria</taxon>
        <taxon>Rhodobacterales</taxon>
        <taxon>Paracoccaceae</taxon>
        <taxon>Cognatishimia</taxon>
    </lineage>
</organism>
<protein>
    <submittedName>
        <fullName evidence="2">Uncharacterized protein</fullName>
    </submittedName>
</protein>
<proteinExistence type="predicted"/>
<evidence type="ECO:0000313" key="2">
    <source>
        <dbReference type="EMBL" id="QTN36040.1"/>
    </source>
</evidence>
<dbReference type="Proteomes" id="UP000665026">
    <property type="component" value="Chromosome"/>
</dbReference>
<sequence length="93" mass="10770">MSERRIVFLERQMYRRHRLVDAIRILPFLGLILWMLPLTWEREGPSTISTSSATVYIFLVWFVLILLSAIAATVLGKGGDREISEDGQRPEEH</sequence>
<feature type="transmembrane region" description="Helical" evidence="1">
    <location>
        <begin position="55"/>
        <end position="75"/>
    </location>
</feature>
<reference evidence="2" key="1">
    <citation type="submission" date="2020-07" db="EMBL/GenBank/DDBJ databases">
        <title>Genome sequences of bacteria associated with the marine, planktonic diatom Thalassiosira profunda strain ECT2AJA-044.</title>
        <authorList>
            <person name="Gargas C.B."/>
            <person name="Roberts W.R."/>
            <person name="Alverson A.J."/>
        </authorList>
    </citation>
    <scope>NUCLEOTIDE SEQUENCE</scope>
    <source>
        <strain evidence="2">ECT2AJA-044</strain>
    </source>
</reference>
<name>A0A975I7L8_9RHOB</name>
<keyword evidence="1" id="KW-1133">Transmembrane helix</keyword>
<dbReference type="RefSeq" id="WP_209356744.1">
    <property type="nucleotide sequence ID" value="NZ_CP060010.1"/>
</dbReference>
<accession>A0A975I7L8</accession>